<gene>
    <name evidence="2" type="ORF">AZE42_12430</name>
</gene>
<dbReference type="AlphaFoldDB" id="A0A1J8QHW6"/>
<organism evidence="2 3">
    <name type="scientific">Rhizopogon vesiculosus</name>
    <dbReference type="NCBI Taxonomy" id="180088"/>
    <lineage>
        <taxon>Eukaryota</taxon>
        <taxon>Fungi</taxon>
        <taxon>Dikarya</taxon>
        <taxon>Basidiomycota</taxon>
        <taxon>Agaricomycotina</taxon>
        <taxon>Agaricomycetes</taxon>
        <taxon>Agaricomycetidae</taxon>
        <taxon>Boletales</taxon>
        <taxon>Suillineae</taxon>
        <taxon>Rhizopogonaceae</taxon>
        <taxon>Rhizopogon</taxon>
    </lineage>
</organism>
<name>A0A1J8QHW6_9AGAM</name>
<feature type="region of interest" description="Disordered" evidence="1">
    <location>
        <begin position="1"/>
        <end position="39"/>
    </location>
</feature>
<evidence type="ECO:0000256" key="1">
    <source>
        <dbReference type="SAM" id="MobiDB-lite"/>
    </source>
</evidence>
<accession>A0A1J8QHW6</accession>
<comment type="caution">
    <text evidence="2">The sequence shown here is derived from an EMBL/GenBank/DDBJ whole genome shotgun (WGS) entry which is preliminary data.</text>
</comment>
<sequence length="70" mass="7423">MFFEGSRPSPSTSICKLEGEARGGGGGSGAMETVGVGNEEGSEMVLNKVGREAKKVRDMVYYHPSPWVGM</sequence>
<evidence type="ECO:0000313" key="2">
    <source>
        <dbReference type="EMBL" id="OJA09018.1"/>
    </source>
</evidence>
<keyword evidence="3" id="KW-1185">Reference proteome</keyword>
<reference evidence="2 3" key="1">
    <citation type="submission" date="2016-03" db="EMBL/GenBank/DDBJ databases">
        <title>Comparative genomics of the ectomycorrhizal sister species Rhizopogon vinicolor and Rhizopogon vesiculosus (Basidiomycota: Boletales) reveals a divergence of the mating type B locus.</title>
        <authorList>
            <person name="Mujic A.B."/>
            <person name="Kuo A."/>
            <person name="Tritt A."/>
            <person name="Lipzen A."/>
            <person name="Chen C."/>
            <person name="Johnson J."/>
            <person name="Sharma A."/>
            <person name="Barry K."/>
            <person name="Grigoriev I.V."/>
            <person name="Spatafora J.W."/>
        </authorList>
    </citation>
    <scope>NUCLEOTIDE SEQUENCE [LARGE SCALE GENOMIC DNA]</scope>
    <source>
        <strain evidence="2 3">AM-OR11-056</strain>
    </source>
</reference>
<evidence type="ECO:0000313" key="3">
    <source>
        <dbReference type="Proteomes" id="UP000183567"/>
    </source>
</evidence>
<dbReference type="EMBL" id="LVVM01006053">
    <property type="protein sequence ID" value="OJA09018.1"/>
    <property type="molecule type" value="Genomic_DNA"/>
</dbReference>
<dbReference type="Proteomes" id="UP000183567">
    <property type="component" value="Unassembled WGS sequence"/>
</dbReference>
<protein>
    <submittedName>
        <fullName evidence="2">Uncharacterized protein</fullName>
    </submittedName>
</protein>
<proteinExistence type="predicted"/>